<keyword evidence="1" id="KW-0732">Signal</keyword>
<keyword evidence="3" id="KW-1185">Reference proteome</keyword>
<feature type="signal peptide" evidence="1">
    <location>
        <begin position="1"/>
        <end position="21"/>
    </location>
</feature>
<dbReference type="AlphaFoldDB" id="A0AAE2ZP84"/>
<protein>
    <submittedName>
        <fullName evidence="2">Uncharacterized protein</fullName>
    </submittedName>
</protein>
<dbReference type="EMBL" id="JAICBX010000004">
    <property type="protein sequence ID" value="MBW8639554.1"/>
    <property type="molecule type" value="Genomic_DNA"/>
</dbReference>
<dbReference type="RefSeq" id="WP_220230276.1">
    <property type="nucleotide sequence ID" value="NZ_JAICBX010000004.1"/>
</dbReference>
<feature type="chain" id="PRO_5041980383" evidence="1">
    <location>
        <begin position="22"/>
        <end position="247"/>
    </location>
</feature>
<sequence length="247" mass="28376">MVQRIAAFLIFVCVFSLPASAQDTSARAAADEYLTVAGMETVFPLLKSDFMDRLLKLEPFQRPEAVETLERIAETSFDPEIIRSKILDRVEANLTAEEMQTEEEFISQLTKDSNEDAARQGLEFRFKDSDIVEFIERARKYGPNRWKAYKTTYIKLKLDRGTIDKEDYLHAVDLGIVNAASEQFEPDVIIEEKAGKENKLRFNMFKNLGFLDSCSKKEKADVKLILFKIYFLAAQKELNDQIGNFTK</sequence>
<name>A0AAE2ZP84_9HYPH</name>
<gene>
    <name evidence="2" type="ORF">K1W69_20345</name>
</gene>
<reference evidence="2" key="1">
    <citation type="submission" date="2021-08" db="EMBL/GenBank/DDBJ databases">
        <title>Hoeflea bacterium WL0058 sp. nov., isolated from the sediment.</title>
        <authorList>
            <person name="Wang L."/>
            <person name="Zhang D."/>
        </authorList>
    </citation>
    <scope>NUCLEOTIDE SEQUENCE</scope>
    <source>
        <strain evidence="2">WL0058</strain>
    </source>
</reference>
<evidence type="ECO:0000313" key="2">
    <source>
        <dbReference type="EMBL" id="MBW8639554.1"/>
    </source>
</evidence>
<proteinExistence type="predicted"/>
<organism evidence="2 3">
    <name type="scientific">Flavimaribacter sediminis</name>
    <dbReference type="NCBI Taxonomy" id="2865987"/>
    <lineage>
        <taxon>Bacteria</taxon>
        <taxon>Pseudomonadati</taxon>
        <taxon>Pseudomonadota</taxon>
        <taxon>Alphaproteobacteria</taxon>
        <taxon>Hyphomicrobiales</taxon>
        <taxon>Rhizobiaceae</taxon>
        <taxon>Flavimaribacter</taxon>
    </lineage>
</organism>
<evidence type="ECO:0000313" key="3">
    <source>
        <dbReference type="Proteomes" id="UP001196509"/>
    </source>
</evidence>
<comment type="caution">
    <text evidence="2">The sequence shown here is derived from an EMBL/GenBank/DDBJ whole genome shotgun (WGS) entry which is preliminary data.</text>
</comment>
<evidence type="ECO:0000256" key="1">
    <source>
        <dbReference type="SAM" id="SignalP"/>
    </source>
</evidence>
<dbReference type="Proteomes" id="UP001196509">
    <property type="component" value="Unassembled WGS sequence"/>
</dbReference>
<accession>A0AAE2ZP84</accession>